<dbReference type="Gene3D" id="3.40.309.10">
    <property type="entry name" value="Aldehyde Dehydrogenase, Chain A, domain 2"/>
    <property type="match status" value="1"/>
</dbReference>
<accession>A0A2H0W8V2</accession>
<organism evidence="6 7">
    <name type="scientific">Candidatus Beckwithbacteria bacterium CG10_big_fil_rev_8_21_14_0_10_34_10</name>
    <dbReference type="NCBI Taxonomy" id="1974495"/>
    <lineage>
        <taxon>Bacteria</taxon>
        <taxon>Candidatus Beckwithiibacteriota</taxon>
    </lineage>
</organism>
<dbReference type="GO" id="GO:0016620">
    <property type="term" value="F:oxidoreductase activity, acting on the aldehyde or oxo group of donors, NAD or NADP as acceptor"/>
    <property type="evidence" value="ECO:0007669"/>
    <property type="project" value="InterPro"/>
</dbReference>
<dbReference type="InterPro" id="IPR012394">
    <property type="entry name" value="Aldehyde_DH_NAD(P)"/>
</dbReference>
<dbReference type="InterPro" id="IPR016163">
    <property type="entry name" value="Ald_DH_C"/>
</dbReference>
<dbReference type="Proteomes" id="UP000230093">
    <property type="component" value="Unassembled WGS sequence"/>
</dbReference>
<dbReference type="EMBL" id="PEZT01000019">
    <property type="protein sequence ID" value="PIS09090.1"/>
    <property type="molecule type" value="Genomic_DNA"/>
</dbReference>
<feature type="active site" evidence="4">
    <location>
        <position position="231"/>
    </location>
</feature>
<dbReference type="InterPro" id="IPR016161">
    <property type="entry name" value="Ald_DH/histidinol_DH"/>
</dbReference>
<feature type="domain" description="Aldehyde dehydrogenase" evidence="5">
    <location>
        <begin position="4"/>
        <end position="455"/>
    </location>
</feature>
<dbReference type="PIRSF" id="PIRSF036492">
    <property type="entry name" value="ALDH"/>
    <property type="match status" value="1"/>
</dbReference>
<evidence type="ECO:0000313" key="6">
    <source>
        <dbReference type="EMBL" id="PIS09090.1"/>
    </source>
</evidence>
<dbReference type="CDD" id="cd07078">
    <property type="entry name" value="ALDH"/>
    <property type="match status" value="1"/>
</dbReference>
<dbReference type="InterPro" id="IPR016160">
    <property type="entry name" value="Ald_DH_CS_CYS"/>
</dbReference>
<dbReference type="PANTHER" id="PTHR11699">
    <property type="entry name" value="ALDEHYDE DEHYDROGENASE-RELATED"/>
    <property type="match status" value="1"/>
</dbReference>
<dbReference type="Gene3D" id="3.40.605.10">
    <property type="entry name" value="Aldehyde Dehydrogenase, Chain A, domain 1"/>
    <property type="match status" value="1"/>
</dbReference>
<dbReference type="GO" id="GO:0006081">
    <property type="term" value="P:aldehyde metabolic process"/>
    <property type="evidence" value="ECO:0007669"/>
    <property type="project" value="InterPro"/>
</dbReference>
<evidence type="ECO:0000256" key="4">
    <source>
        <dbReference type="PIRSR" id="PIRSR036492-1"/>
    </source>
</evidence>
<evidence type="ECO:0000256" key="1">
    <source>
        <dbReference type="ARBA" id="ARBA00009986"/>
    </source>
</evidence>
<evidence type="ECO:0000259" key="5">
    <source>
        <dbReference type="Pfam" id="PF00171"/>
    </source>
</evidence>
<evidence type="ECO:0000313" key="7">
    <source>
        <dbReference type="Proteomes" id="UP000230093"/>
    </source>
</evidence>
<proteinExistence type="inferred from homology"/>
<dbReference type="PROSITE" id="PS00070">
    <property type="entry name" value="ALDEHYDE_DEHYDR_CYS"/>
    <property type="match status" value="1"/>
</dbReference>
<dbReference type="InterPro" id="IPR016162">
    <property type="entry name" value="Ald_DH_N"/>
</dbReference>
<keyword evidence="2 3" id="KW-0560">Oxidoreductase</keyword>
<dbReference type="Pfam" id="PF00171">
    <property type="entry name" value="Aldedh"/>
    <property type="match status" value="1"/>
</dbReference>
<gene>
    <name evidence="6" type="ORF">COT75_03200</name>
</gene>
<reference evidence="7" key="1">
    <citation type="submission" date="2017-09" db="EMBL/GenBank/DDBJ databases">
        <title>Depth-based differentiation of microbial function through sediment-hosted aquifers and enrichment of novel symbionts in the deep terrestrial subsurface.</title>
        <authorList>
            <person name="Probst A.J."/>
            <person name="Ladd B."/>
            <person name="Jarett J.K."/>
            <person name="Geller-Mcgrath D.E."/>
            <person name="Sieber C.M.K."/>
            <person name="Emerson J.B."/>
            <person name="Anantharaman K."/>
            <person name="Thomas B.C."/>
            <person name="Malmstrom R."/>
            <person name="Stieglmeier M."/>
            <person name="Klingl A."/>
            <person name="Woyke T."/>
            <person name="Ryan C.M."/>
            <person name="Banfield J.F."/>
        </authorList>
    </citation>
    <scope>NUCLEOTIDE SEQUENCE [LARGE SCALE GENOMIC DNA]</scope>
</reference>
<dbReference type="SUPFAM" id="SSF53720">
    <property type="entry name" value="ALDH-like"/>
    <property type="match status" value="1"/>
</dbReference>
<name>A0A2H0W8V2_9BACT</name>
<sequence>MSKKLISTNPAKNYKIVGKVDIFTKKEIKKIVNSANEAKLGWKKTSLEKRIEYFKKLLVIYKKRKNEVAELQTKEVGKPIKESKEDVEFDLLGIESNIKLAREVLKPEILDKTKIQKNVLYLEPYGVAAVIVPWNFPSSNFFISCVQLLLAGNVVVFKHSEECPLVGKLLEEIMAESGFPKGVFSEVYGGGEIGDILTDQDIDVIHFTGSTKVGHYLYKKAGKKFIPAVLEMGGSSPGVIFKDANLDLACSNVYIERFLNCGQVCCALKRLIVHQDIYDKVVEKMKQRVERMVIGDPLDEKTDMGPLVAKRQLDLLIKQVKDAKDKGATIITGGDVVPSLKGAFFKPTIITNLTMEMRVLKEEVFGPVLPIISFKTEEEAIKLANKTIYGLSAFIYGGDLKQLKRVAAKIKAGQISINGASYFSDNSPFGGYKMSGLGRGGGKIGFYEVTQKKVIAEPC</sequence>
<comment type="caution">
    <text evidence="6">The sequence shown here is derived from an EMBL/GenBank/DDBJ whole genome shotgun (WGS) entry which is preliminary data.</text>
</comment>
<protein>
    <recommendedName>
        <fullName evidence="3">Aldehyde dehydrogenase</fullName>
    </recommendedName>
</protein>
<evidence type="ECO:0000256" key="3">
    <source>
        <dbReference type="PIRNR" id="PIRNR036492"/>
    </source>
</evidence>
<feature type="active site" evidence="4">
    <location>
        <position position="265"/>
    </location>
</feature>
<dbReference type="InterPro" id="IPR015590">
    <property type="entry name" value="Aldehyde_DH_dom"/>
</dbReference>
<comment type="similarity">
    <text evidence="1 3">Belongs to the aldehyde dehydrogenase family.</text>
</comment>
<evidence type="ECO:0000256" key="2">
    <source>
        <dbReference type="ARBA" id="ARBA00023002"/>
    </source>
</evidence>
<dbReference type="FunFam" id="3.40.309.10:FF:000009">
    <property type="entry name" value="Aldehyde dehydrogenase A"/>
    <property type="match status" value="1"/>
</dbReference>
<dbReference type="AlphaFoldDB" id="A0A2H0W8V2"/>